<dbReference type="InterPro" id="IPR013708">
    <property type="entry name" value="Shikimate_DH-bd_N"/>
</dbReference>
<evidence type="ECO:0000256" key="6">
    <source>
        <dbReference type="ARBA" id="ARBA00023141"/>
    </source>
</evidence>
<dbReference type="NCBIfam" id="NF001310">
    <property type="entry name" value="PRK00258.1-2"/>
    <property type="match status" value="1"/>
</dbReference>
<dbReference type="GO" id="GO:0019632">
    <property type="term" value="P:shikimate metabolic process"/>
    <property type="evidence" value="ECO:0007669"/>
    <property type="project" value="InterPro"/>
</dbReference>
<keyword evidence="13" id="KW-1185">Reference proteome</keyword>
<evidence type="ECO:0000256" key="8">
    <source>
        <dbReference type="HAMAP-Rule" id="MF_00222"/>
    </source>
</evidence>
<feature type="binding site" evidence="8">
    <location>
        <position position="91"/>
    </location>
    <ligand>
        <name>shikimate</name>
        <dbReference type="ChEBI" id="CHEBI:36208"/>
    </ligand>
</feature>
<feature type="binding site" evidence="8">
    <location>
        <position position="106"/>
    </location>
    <ligand>
        <name>shikimate</name>
        <dbReference type="ChEBI" id="CHEBI:36208"/>
    </ligand>
</feature>
<feature type="domain" description="Shikimate dehydrogenase substrate binding N-terminal" evidence="10">
    <location>
        <begin position="11"/>
        <end position="93"/>
    </location>
</feature>
<keyword evidence="3 8" id="KW-0028">Amino-acid biosynthesis</keyword>
<feature type="binding site" evidence="8">
    <location>
        <position position="222"/>
    </location>
    <ligand>
        <name>NADP(+)</name>
        <dbReference type="ChEBI" id="CHEBI:58349"/>
    </ligand>
</feature>
<evidence type="ECO:0000256" key="5">
    <source>
        <dbReference type="ARBA" id="ARBA00023002"/>
    </source>
</evidence>
<dbReference type="PANTHER" id="PTHR21089">
    <property type="entry name" value="SHIKIMATE DEHYDROGENASE"/>
    <property type="match status" value="1"/>
</dbReference>
<dbReference type="Gene3D" id="3.40.50.720">
    <property type="entry name" value="NAD(P)-binding Rossmann-like Domain"/>
    <property type="match status" value="1"/>
</dbReference>
<dbReference type="InterPro" id="IPR046346">
    <property type="entry name" value="Aminoacid_DH-like_N_sf"/>
</dbReference>
<feature type="binding site" evidence="8">
    <location>
        <position position="66"/>
    </location>
    <ligand>
        <name>shikimate</name>
        <dbReference type="ChEBI" id="CHEBI:36208"/>
    </ligand>
</feature>
<dbReference type="EMBL" id="JAZIBG010000024">
    <property type="protein sequence ID" value="MEF7614293.1"/>
    <property type="molecule type" value="Genomic_DNA"/>
</dbReference>
<dbReference type="Pfam" id="PF18317">
    <property type="entry name" value="SDH_C"/>
    <property type="match status" value="1"/>
</dbReference>
<dbReference type="EC" id="1.1.1.25" evidence="2 8"/>
<comment type="caution">
    <text evidence="8">Lacks conserved residue(s) required for the propagation of feature annotation.</text>
</comment>
<dbReference type="RefSeq" id="WP_332289261.1">
    <property type="nucleotide sequence ID" value="NZ_JAZIBG010000024.1"/>
</dbReference>
<feature type="binding site" evidence="8">
    <location>
        <position position="224"/>
    </location>
    <ligand>
        <name>shikimate</name>
        <dbReference type="ChEBI" id="CHEBI:36208"/>
    </ligand>
</feature>
<dbReference type="GO" id="GO:0008652">
    <property type="term" value="P:amino acid biosynthetic process"/>
    <property type="evidence" value="ECO:0007669"/>
    <property type="project" value="UniProtKB-KW"/>
</dbReference>
<feature type="binding site" evidence="8">
    <location>
        <position position="82"/>
    </location>
    <ligand>
        <name>NADP(+)</name>
        <dbReference type="ChEBI" id="CHEBI:58349"/>
    </ligand>
</feature>
<feature type="binding site" evidence="8">
    <location>
        <begin position="130"/>
        <end position="134"/>
    </location>
    <ligand>
        <name>NADP(+)</name>
        <dbReference type="ChEBI" id="CHEBI:58349"/>
    </ligand>
</feature>
<dbReference type="SUPFAM" id="SSF51735">
    <property type="entry name" value="NAD(P)-binding Rossmann-fold domains"/>
    <property type="match status" value="1"/>
</dbReference>
<comment type="similarity">
    <text evidence="8">Belongs to the shikimate dehydrogenase family.</text>
</comment>
<comment type="pathway">
    <text evidence="1 8">Metabolic intermediate biosynthesis; chorismate biosynthesis; chorismate from D-erythrose 4-phosphate and phosphoenolpyruvate: step 4/7.</text>
</comment>
<keyword evidence="5 8" id="KW-0560">Oxidoreductase</keyword>
<keyword evidence="6 8" id="KW-0057">Aromatic amino acid biosynthesis</keyword>
<feature type="active site" description="Proton acceptor" evidence="8">
    <location>
        <position position="70"/>
    </location>
</feature>
<comment type="caution">
    <text evidence="12">The sequence shown here is derived from an EMBL/GenBank/DDBJ whole genome shotgun (WGS) entry which is preliminary data.</text>
</comment>
<dbReference type="HAMAP" id="MF_00222">
    <property type="entry name" value="Shikimate_DH_AroE"/>
    <property type="match status" value="1"/>
</dbReference>
<reference evidence="12 13" key="1">
    <citation type="submission" date="2024-02" db="EMBL/GenBank/DDBJ databases">
        <title>Genome sequence of Aquincola sp. MAHUQ-54.</title>
        <authorList>
            <person name="Huq M.A."/>
        </authorList>
    </citation>
    <scope>NUCLEOTIDE SEQUENCE [LARGE SCALE GENOMIC DNA]</scope>
    <source>
        <strain evidence="12 13">MAHUQ-54</strain>
    </source>
</reference>
<feature type="binding site" evidence="8">
    <location>
        <begin position="19"/>
        <end position="21"/>
    </location>
    <ligand>
        <name>shikimate</name>
        <dbReference type="ChEBI" id="CHEBI:36208"/>
    </ligand>
</feature>
<dbReference type="Gene3D" id="3.40.50.10860">
    <property type="entry name" value="Leucine Dehydrogenase, chain A, domain 1"/>
    <property type="match status" value="1"/>
</dbReference>
<evidence type="ECO:0000259" key="10">
    <source>
        <dbReference type="Pfam" id="PF08501"/>
    </source>
</evidence>
<dbReference type="Pfam" id="PF08501">
    <property type="entry name" value="Shikimate_dh_N"/>
    <property type="match status" value="1"/>
</dbReference>
<dbReference type="SUPFAM" id="SSF53223">
    <property type="entry name" value="Aminoacid dehydrogenase-like, N-terminal domain"/>
    <property type="match status" value="1"/>
</dbReference>
<evidence type="ECO:0000256" key="3">
    <source>
        <dbReference type="ARBA" id="ARBA00022605"/>
    </source>
</evidence>
<feature type="domain" description="SDH C-terminal" evidence="11">
    <location>
        <begin position="245"/>
        <end position="275"/>
    </location>
</feature>
<dbReference type="GO" id="GO:0009073">
    <property type="term" value="P:aromatic amino acid family biosynthetic process"/>
    <property type="evidence" value="ECO:0007669"/>
    <property type="project" value="UniProtKB-KW"/>
</dbReference>
<dbReference type="GO" id="GO:0004764">
    <property type="term" value="F:shikimate 3-dehydrogenase (NADP+) activity"/>
    <property type="evidence" value="ECO:0007669"/>
    <property type="project" value="UniProtKB-UniRule"/>
</dbReference>
<dbReference type="CDD" id="cd01065">
    <property type="entry name" value="NAD_bind_Shikimate_DH"/>
    <property type="match status" value="1"/>
</dbReference>
<evidence type="ECO:0000256" key="4">
    <source>
        <dbReference type="ARBA" id="ARBA00022857"/>
    </source>
</evidence>
<evidence type="ECO:0000256" key="2">
    <source>
        <dbReference type="ARBA" id="ARBA00012962"/>
    </source>
</evidence>
<dbReference type="AlphaFoldDB" id="A0AAW9Q2Q1"/>
<dbReference type="Proteomes" id="UP001336250">
    <property type="component" value="Unassembled WGS sequence"/>
</dbReference>
<comment type="subunit">
    <text evidence="8">Homodimer.</text>
</comment>
<dbReference type="FunFam" id="3.40.50.10860:FF:000006">
    <property type="entry name" value="Shikimate dehydrogenase (NADP(+))"/>
    <property type="match status" value="1"/>
</dbReference>
<comment type="function">
    <text evidence="8">Involved in the biosynthesis of the chorismate, which leads to the biosynthesis of aromatic amino acids. Catalyzes the reversible NADPH linked reduction of 3-dehydroshikimate (DHSA) to yield shikimate (SA).</text>
</comment>
<keyword evidence="4 8" id="KW-0521">NADP</keyword>
<feature type="binding site" evidence="8">
    <location>
        <position position="252"/>
    </location>
    <ligand>
        <name>shikimate</name>
        <dbReference type="ChEBI" id="CHEBI:36208"/>
    </ligand>
</feature>
<accession>A0AAW9Q2Q1</accession>
<dbReference type="GO" id="GO:0009423">
    <property type="term" value="P:chorismate biosynthetic process"/>
    <property type="evidence" value="ECO:0007669"/>
    <property type="project" value="UniProtKB-UniRule"/>
</dbReference>
<sequence length="284" mass="29223">MTAPAFDLYAVIGNPIQHSQSPFIHAAFARQTGERLEYTRVLSPFDGFRATVEAFAAQGGRGCNVTVPFKLEAPGLAARVSDRAALAGAANVLDLRADGWLADNTDGVGLVRDIDTAGMPIAGRRVLLIGAGGAAAGVLGPLIEARPHEIVVANRTPANAVSLAGRHAGWATRHGVALQAGGLSDPQGRFDIVLNSSASSLQGAPVPVSAGVLAPGALAIDLMYGAAAQPFLDWARAHGAQARDGLGMLVEQAAEAFHFWRGVRPQTAPVLAALRDALNAAAKP</sequence>
<dbReference type="InterPro" id="IPR011342">
    <property type="entry name" value="Shikimate_DH"/>
</dbReference>
<name>A0AAW9Q2Q1_9BURK</name>
<evidence type="ECO:0000256" key="7">
    <source>
        <dbReference type="ARBA" id="ARBA00049442"/>
    </source>
</evidence>
<dbReference type="NCBIfam" id="TIGR00507">
    <property type="entry name" value="aroE"/>
    <property type="match status" value="1"/>
</dbReference>
<dbReference type="InterPro" id="IPR041121">
    <property type="entry name" value="SDH_C"/>
</dbReference>
<protein>
    <recommendedName>
        <fullName evidence="2 8">Shikimate dehydrogenase (NADP(+))</fullName>
        <shortName evidence="8">SDH</shortName>
        <ecNumber evidence="2 8">1.1.1.25</ecNumber>
    </recommendedName>
</protein>
<evidence type="ECO:0000313" key="12">
    <source>
        <dbReference type="EMBL" id="MEF7614293.1"/>
    </source>
</evidence>
<organism evidence="12 13">
    <name type="scientific">Aquincola agrisoli</name>
    <dbReference type="NCBI Taxonomy" id="3119538"/>
    <lineage>
        <taxon>Bacteria</taxon>
        <taxon>Pseudomonadati</taxon>
        <taxon>Pseudomonadota</taxon>
        <taxon>Betaproteobacteria</taxon>
        <taxon>Burkholderiales</taxon>
        <taxon>Sphaerotilaceae</taxon>
        <taxon>Aquincola</taxon>
    </lineage>
</organism>
<dbReference type="PANTHER" id="PTHR21089:SF1">
    <property type="entry name" value="BIFUNCTIONAL 3-DEHYDROQUINATE DEHYDRATASE_SHIKIMATE DEHYDROGENASE, CHLOROPLASTIC"/>
    <property type="match status" value="1"/>
</dbReference>
<dbReference type="Pfam" id="PF01488">
    <property type="entry name" value="Shikimate_DH"/>
    <property type="match status" value="1"/>
</dbReference>
<proteinExistence type="inferred from homology"/>
<feature type="domain" description="Quinate/shikimate 5-dehydrogenase/glutamyl-tRNA reductase" evidence="9">
    <location>
        <begin position="121"/>
        <end position="170"/>
    </location>
</feature>
<evidence type="ECO:0000259" key="11">
    <source>
        <dbReference type="Pfam" id="PF18317"/>
    </source>
</evidence>
<dbReference type="GO" id="GO:0050661">
    <property type="term" value="F:NADP binding"/>
    <property type="evidence" value="ECO:0007669"/>
    <property type="project" value="InterPro"/>
</dbReference>
<gene>
    <name evidence="8 12" type="primary">aroE</name>
    <name evidence="12" type="ORF">V4F39_10270</name>
</gene>
<comment type="catalytic activity">
    <reaction evidence="7 8">
        <text>shikimate + NADP(+) = 3-dehydroshikimate + NADPH + H(+)</text>
        <dbReference type="Rhea" id="RHEA:17737"/>
        <dbReference type="ChEBI" id="CHEBI:15378"/>
        <dbReference type="ChEBI" id="CHEBI:16630"/>
        <dbReference type="ChEBI" id="CHEBI:36208"/>
        <dbReference type="ChEBI" id="CHEBI:57783"/>
        <dbReference type="ChEBI" id="CHEBI:58349"/>
        <dbReference type="EC" id="1.1.1.25"/>
    </reaction>
</comment>
<feature type="binding site" evidence="8">
    <location>
        <position position="245"/>
    </location>
    <ligand>
        <name>NADP(+)</name>
        <dbReference type="ChEBI" id="CHEBI:58349"/>
    </ligand>
</feature>
<evidence type="ECO:0000259" key="9">
    <source>
        <dbReference type="Pfam" id="PF01488"/>
    </source>
</evidence>
<dbReference type="GO" id="GO:0005829">
    <property type="term" value="C:cytosol"/>
    <property type="evidence" value="ECO:0007669"/>
    <property type="project" value="TreeGrafter"/>
</dbReference>
<dbReference type="InterPro" id="IPR022893">
    <property type="entry name" value="Shikimate_DH_fam"/>
</dbReference>
<dbReference type="InterPro" id="IPR036291">
    <property type="entry name" value="NAD(P)-bd_dom_sf"/>
</dbReference>
<evidence type="ECO:0000313" key="13">
    <source>
        <dbReference type="Proteomes" id="UP001336250"/>
    </source>
</evidence>
<evidence type="ECO:0000256" key="1">
    <source>
        <dbReference type="ARBA" id="ARBA00004871"/>
    </source>
</evidence>
<dbReference type="InterPro" id="IPR006151">
    <property type="entry name" value="Shikm_DH/Glu-tRNA_Rdtase"/>
</dbReference>